<dbReference type="SMART" id="SM00823">
    <property type="entry name" value="PKS_PP"/>
    <property type="match status" value="1"/>
</dbReference>
<dbReference type="GO" id="GO:0005737">
    <property type="term" value="C:cytoplasm"/>
    <property type="evidence" value="ECO:0007669"/>
    <property type="project" value="TreeGrafter"/>
</dbReference>
<dbReference type="SUPFAM" id="SSF47336">
    <property type="entry name" value="ACP-like"/>
    <property type="match status" value="1"/>
</dbReference>
<reference evidence="9 10" key="1">
    <citation type="journal article" date="2019" name="ACS Chem. Biol.">
        <title>Identification and Mobilization of a Cryptic Antibiotic Biosynthesis Gene Locus from a Human-Pathogenic Nocardia Isolate.</title>
        <authorList>
            <person name="Herisse M."/>
            <person name="Ishida K."/>
            <person name="Porter J.L."/>
            <person name="Howden B."/>
            <person name="Hertweck C."/>
            <person name="Stinear T.P."/>
            <person name="Pidot S.J."/>
        </authorList>
    </citation>
    <scope>NUCLEOTIDE SEQUENCE [LARGE SCALE GENOMIC DNA]</scope>
    <source>
        <strain evidence="9 10">AUSMDU00012715</strain>
    </source>
</reference>
<dbReference type="Pfam" id="PF00109">
    <property type="entry name" value="ketoacyl-synt"/>
    <property type="match status" value="1"/>
</dbReference>
<gene>
    <name evidence="9" type="ORF">F6W96_09335</name>
</gene>
<dbReference type="Pfam" id="PF00550">
    <property type="entry name" value="PP-binding"/>
    <property type="match status" value="1"/>
</dbReference>
<feature type="region of interest" description="N-terminal hotdog fold" evidence="5">
    <location>
        <begin position="906"/>
        <end position="1028"/>
    </location>
</feature>
<dbReference type="Gene3D" id="3.40.366.10">
    <property type="entry name" value="Malonyl-Coenzyme A Acyl Carrier Protein, domain 2"/>
    <property type="match status" value="1"/>
</dbReference>
<evidence type="ECO:0000313" key="10">
    <source>
        <dbReference type="Proteomes" id="UP000500953"/>
    </source>
</evidence>
<dbReference type="Pfam" id="PF08659">
    <property type="entry name" value="KR"/>
    <property type="match status" value="1"/>
</dbReference>
<dbReference type="Gene3D" id="3.30.70.3290">
    <property type="match status" value="1"/>
</dbReference>
<dbReference type="CDD" id="cd08955">
    <property type="entry name" value="KR_2_FAS_SDR_x"/>
    <property type="match status" value="1"/>
</dbReference>
<dbReference type="InterPro" id="IPR049900">
    <property type="entry name" value="PKS_mFAS_DH"/>
</dbReference>
<dbReference type="SMART" id="SM01294">
    <property type="entry name" value="PKS_PP_betabranch"/>
    <property type="match status" value="1"/>
</dbReference>
<dbReference type="InterPro" id="IPR016039">
    <property type="entry name" value="Thiolase-like"/>
</dbReference>
<protein>
    <submittedName>
        <fullName evidence="9">SDR family NAD(P)-dependent oxidoreductase</fullName>
    </submittedName>
</protein>
<dbReference type="InterPro" id="IPR013968">
    <property type="entry name" value="PKS_KR"/>
</dbReference>
<dbReference type="GO" id="GO:0031177">
    <property type="term" value="F:phosphopantetheine binding"/>
    <property type="evidence" value="ECO:0007669"/>
    <property type="project" value="InterPro"/>
</dbReference>
<feature type="active site" description="Proton acceptor; for dehydratase activity" evidence="5">
    <location>
        <position position="939"/>
    </location>
</feature>
<dbReference type="SUPFAM" id="SSF51735">
    <property type="entry name" value="NAD(P)-binding Rossmann-fold domains"/>
    <property type="match status" value="2"/>
</dbReference>
<dbReference type="InterPro" id="IPR036291">
    <property type="entry name" value="NAD(P)-bd_dom_sf"/>
</dbReference>
<feature type="domain" description="PKS/mFAS DH" evidence="8">
    <location>
        <begin position="906"/>
        <end position="1175"/>
    </location>
</feature>
<evidence type="ECO:0000259" key="8">
    <source>
        <dbReference type="PROSITE" id="PS52019"/>
    </source>
</evidence>
<dbReference type="PANTHER" id="PTHR43775">
    <property type="entry name" value="FATTY ACID SYNTHASE"/>
    <property type="match status" value="1"/>
</dbReference>
<dbReference type="InterPro" id="IPR036736">
    <property type="entry name" value="ACP-like_sf"/>
</dbReference>
<dbReference type="Gene3D" id="3.40.50.720">
    <property type="entry name" value="NAD(P)-binding Rossmann-like Domain"/>
    <property type="match status" value="1"/>
</dbReference>
<evidence type="ECO:0000256" key="1">
    <source>
        <dbReference type="ARBA" id="ARBA00022450"/>
    </source>
</evidence>
<dbReference type="GO" id="GO:0006633">
    <property type="term" value="P:fatty acid biosynthetic process"/>
    <property type="evidence" value="ECO:0007669"/>
    <property type="project" value="InterPro"/>
</dbReference>
<dbReference type="PROSITE" id="PS50075">
    <property type="entry name" value="CARRIER"/>
    <property type="match status" value="1"/>
</dbReference>
<dbReference type="PROSITE" id="PS52004">
    <property type="entry name" value="KS3_2"/>
    <property type="match status" value="1"/>
</dbReference>
<dbReference type="PROSITE" id="PS52019">
    <property type="entry name" value="PKS_MFAS_DH"/>
    <property type="match status" value="1"/>
</dbReference>
<dbReference type="PROSITE" id="PS00012">
    <property type="entry name" value="PHOSPHOPANTETHEINE"/>
    <property type="match status" value="1"/>
</dbReference>
<evidence type="ECO:0000256" key="2">
    <source>
        <dbReference type="ARBA" id="ARBA00022553"/>
    </source>
</evidence>
<evidence type="ECO:0000256" key="4">
    <source>
        <dbReference type="ARBA" id="ARBA00023268"/>
    </source>
</evidence>
<feature type="domain" description="Carrier" evidence="6">
    <location>
        <begin position="1642"/>
        <end position="1716"/>
    </location>
</feature>
<accession>A0A6G9YZQ4</accession>
<feature type="domain" description="Ketosynthase family 3 (KS3)" evidence="7">
    <location>
        <begin position="18"/>
        <end position="442"/>
    </location>
</feature>
<keyword evidence="2" id="KW-0597">Phosphoprotein</keyword>
<name>A0A6G9YZQ4_9NOCA</name>
<keyword evidence="1" id="KW-0596">Phosphopantetheine</keyword>
<dbReference type="SMART" id="SM00827">
    <property type="entry name" value="PKS_AT"/>
    <property type="match status" value="1"/>
</dbReference>
<dbReference type="Proteomes" id="UP000500953">
    <property type="component" value="Chromosome"/>
</dbReference>
<dbReference type="InterPro" id="IPR006162">
    <property type="entry name" value="Ppantetheine_attach_site"/>
</dbReference>
<dbReference type="InterPro" id="IPR020806">
    <property type="entry name" value="PKS_PP-bd"/>
</dbReference>
<keyword evidence="4" id="KW-0511">Multifunctional enzyme</keyword>
<dbReference type="InterPro" id="IPR042104">
    <property type="entry name" value="PKS_dehydratase_sf"/>
</dbReference>
<dbReference type="Pfam" id="PF02801">
    <property type="entry name" value="Ketoacyl-synt_C"/>
    <property type="match status" value="1"/>
</dbReference>
<dbReference type="InterPro" id="IPR001227">
    <property type="entry name" value="Ac_transferase_dom_sf"/>
</dbReference>
<dbReference type="GO" id="GO:0004315">
    <property type="term" value="F:3-oxoacyl-[acyl-carrier-protein] synthase activity"/>
    <property type="evidence" value="ECO:0007669"/>
    <property type="project" value="InterPro"/>
</dbReference>
<dbReference type="SUPFAM" id="SSF55048">
    <property type="entry name" value="Probable ACP-binding domain of malonyl-CoA ACP transacylase"/>
    <property type="match status" value="1"/>
</dbReference>
<dbReference type="SUPFAM" id="SSF52151">
    <property type="entry name" value="FabD/lysophospholipase-like"/>
    <property type="match status" value="1"/>
</dbReference>
<dbReference type="InterPro" id="IPR032821">
    <property type="entry name" value="PKS_assoc"/>
</dbReference>
<dbReference type="Pfam" id="PF00698">
    <property type="entry name" value="Acyl_transf_1"/>
    <property type="match status" value="1"/>
</dbReference>
<dbReference type="PROSITE" id="PS00606">
    <property type="entry name" value="KS3_1"/>
    <property type="match status" value="1"/>
</dbReference>
<dbReference type="PANTHER" id="PTHR43775:SF37">
    <property type="entry name" value="SI:DKEY-61P9.11"/>
    <property type="match status" value="1"/>
</dbReference>
<evidence type="ECO:0000256" key="3">
    <source>
        <dbReference type="ARBA" id="ARBA00022679"/>
    </source>
</evidence>
<dbReference type="InterPro" id="IPR050091">
    <property type="entry name" value="PKS_NRPS_Biosynth_Enz"/>
</dbReference>
<evidence type="ECO:0000313" key="9">
    <source>
        <dbReference type="EMBL" id="QIS18456.1"/>
    </source>
</evidence>
<dbReference type="SMART" id="SM00825">
    <property type="entry name" value="PKS_KS"/>
    <property type="match status" value="1"/>
</dbReference>
<dbReference type="InterPro" id="IPR049552">
    <property type="entry name" value="PKS_DH_N"/>
</dbReference>
<dbReference type="InterPro" id="IPR014043">
    <property type="entry name" value="Acyl_transferase_dom"/>
</dbReference>
<organism evidence="9 10">
    <name type="scientific">Nocardia terpenica</name>
    <dbReference type="NCBI Taxonomy" id="455432"/>
    <lineage>
        <taxon>Bacteria</taxon>
        <taxon>Bacillati</taxon>
        <taxon>Actinomycetota</taxon>
        <taxon>Actinomycetes</taxon>
        <taxon>Mycobacteriales</taxon>
        <taxon>Nocardiaceae</taxon>
        <taxon>Nocardia</taxon>
    </lineage>
</organism>
<dbReference type="Gene3D" id="3.40.47.10">
    <property type="match status" value="1"/>
</dbReference>
<dbReference type="SMART" id="SM00822">
    <property type="entry name" value="PKS_KR"/>
    <property type="match status" value="1"/>
</dbReference>
<dbReference type="Pfam" id="PF16197">
    <property type="entry name" value="KAsynt_C_assoc"/>
    <property type="match status" value="1"/>
</dbReference>
<dbReference type="SUPFAM" id="SSF53901">
    <property type="entry name" value="Thiolase-like"/>
    <property type="match status" value="1"/>
</dbReference>
<dbReference type="Gene3D" id="1.10.1200.10">
    <property type="entry name" value="ACP-like"/>
    <property type="match status" value="1"/>
</dbReference>
<dbReference type="GO" id="GO:0071770">
    <property type="term" value="P:DIM/DIP cell wall layer assembly"/>
    <property type="evidence" value="ECO:0007669"/>
    <property type="project" value="TreeGrafter"/>
</dbReference>
<dbReference type="GO" id="GO:0004312">
    <property type="term" value="F:fatty acid synthase activity"/>
    <property type="evidence" value="ECO:0007669"/>
    <property type="project" value="TreeGrafter"/>
</dbReference>
<dbReference type="InterPro" id="IPR057326">
    <property type="entry name" value="KR_dom"/>
</dbReference>
<keyword evidence="3" id="KW-0808">Transferase</keyword>
<dbReference type="InterPro" id="IPR009081">
    <property type="entry name" value="PP-bd_ACP"/>
</dbReference>
<dbReference type="Pfam" id="PF21089">
    <property type="entry name" value="PKS_DH_N"/>
    <property type="match status" value="1"/>
</dbReference>
<dbReference type="InterPro" id="IPR014030">
    <property type="entry name" value="Ketoacyl_synth_N"/>
</dbReference>
<dbReference type="FunFam" id="3.40.47.10:FF:000019">
    <property type="entry name" value="Polyketide synthase type I"/>
    <property type="match status" value="1"/>
</dbReference>
<dbReference type="InterPro" id="IPR016036">
    <property type="entry name" value="Malonyl_transacylase_ACP-bd"/>
</dbReference>
<dbReference type="CDD" id="cd00833">
    <property type="entry name" value="PKS"/>
    <property type="match status" value="1"/>
</dbReference>
<dbReference type="GO" id="GO:0005886">
    <property type="term" value="C:plasma membrane"/>
    <property type="evidence" value="ECO:0007669"/>
    <property type="project" value="TreeGrafter"/>
</dbReference>
<dbReference type="Gene3D" id="3.10.129.110">
    <property type="entry name" value="Polyketide synthase dehydratase"/>
    <property type="match status" value="1"/>
</dbReference>
<evidence type="ECO:0000259" key="7">
    <source>
        <dbReference type="PROSITE" id="PS52004"/>
    </source>
</evidence>
<sequence>MVDRRDELENAVPNDAETDPVAIIGMACRLPGGIESPEQFWGALLAGSVLVSELPPGRWNEYRNGDEDVFRALDGVIREGSFLDDVAGFDNEFFGISPREAELMDPQQRIVLETTWEALEHAGLRPSALAGTDAGVYMGVACDDYGRWMLQDPAGVEAWMGIGSALCGVANRVSYCLDLRGPSMSIDTACASSLVAIHLATKALRDGEIPVGIVGGVNIMAGPAFTLVLDAAGALAADGRSKPFDAHADGYGRGEGAGVLILKTLAAAERDGDRVLAVIRGGAVHQDGRTNGIMAPSSAAQIHLLQRAYGTIGIDPRTVAFVEAHGTGTPTGDVAEVQAMAAVLGVGRELDAPCMIGSAKANVGHLEGGAGIVGIIKTVLALRHGVIPAQPEMVPSSSVSWAESGLKVAQESMTWPIERGPRRAGVSAYGYGGTLAHIILEQGPDGPEAGDEEPEPDSVVLVPLSAPDTAGLSRVARRLAEHLGGTNKPRLIDVSSTLIHHREHHRARAAVVAATFGELVDGLESLANGSAADNCVLDAGSPGAAEVVWIFSGHGSQWAGMGSELLRDSPEFSAVIDEIAPIYQQELGVDPRIALAQGTFAETCIAQPMIYAMQVGLAAVWRADGIHPSAVIGHSVGEIAAAAVAGIFDNATGARLVCRRSALLRRVAGDGAMLFAACPFDVLANIFDPEFGAAPAVYTSPGSAVLSGDRDAVDRARKVLEDRGIGTRAVASDVAFHSAHMDPLLDDLRAAVEDLTIGVAALPVYTTALEDARSGVRRDGAYWAQNLRNPVRFEQAVSTAVADGYRHFLELSPHPVVTHAVDEILGHLNIDEPTICHSTRRDLPERREIQLNRARLYVRGASIDTETASRGVFVDIPTYPWSRAPHWFRGRQSEAAFRSHHDPASHTLLGGHSSIHLAQDISAWTTQLDFASRPYPGSHTVEGIEVIPAAAIVNTFLVVGAAPGLSNRLRDVGFRRPITTTRRLDVQVVLSDERLSIVTRPAGSADRKTDSRWVDNAYARIEPVGHVLSNGPKWQMPERSAAADLDSDYIAQRLRRIGVASTGFEWMIGRLYRTSSEFVAEVAASSGPSGSWAPILDAIFSIGAVAVGDSMRLKMAAGVQDVTLTGSAPDRVLLQLSARRGIVDVVDVVIVSMDSNVIGHLGGVEYRSPETVEEDAVGESGFVQQIAWKSCTLPSRPPGGRRTPERAIVVGGTDWLPADSPGMAVEVVGTPDELPDDIDDRVAIVVHPECEPTQLPAAGAHNAAWALIATIQIVARRSLARSPRIWALTRGVRDASSVDSLAQSPLWGVGRVLATEHPQLWGGTVDLPEQPGDGDIRQLFDVIRSQPVEDVISIGNDRCSAARLQNIVPETAVHKLTCHSEGTYVVTGGLGALGRKVTEWLISRGAGTVVLVNRTGRTRGEPSAPDNLSAFGSMIRVVACDIADPAAFSEALREVLEDLPPVRGVVHAAGMFENRVAIDIDPESLAETMRPKVDGAQALHRMFEPGELDFFVLFSAAGPLLGFAGQSGYAAANSYLDALANHRRAHGGNETISISWTSWRGLGISSVPAVVDAELMTRGAADITADEAFRAWDTAMGVEQAHVAVIRFTDIDIAVKPPILSEVRHRPAGGDQYSSAPPVGPGDISAVVRRAIAKETGRRPEDIHADRPLNDLGLDSIMTMNIRRGLEREYRVRLPASLMWEQPTVESITNTVHERLQLHPGGPGKP</sequence>
<feature type="active site" description="Proton donor; for dehydratase activity" evidence="5">
    <location>
        <position position="1097"/>
    </location>
</feature>
<feature type="region of interest" description="C-terminal hotdog fold" evidence="5">
    <location>
        <begin position="1041"/>
        <end position="1175"/>
    </location>
</feature>
<evidence type="ECO:0000259" key="6">
    <source>
        <dbReference type="PROSITE" id="PS50075"/>
    </source>
</evidence>
<dbReference type="EMBL" id="CP046173">
    <property type="protein sequence ID" value="QIS18456.1"/>
    <property type="molecule type" value="Genomic_DNA"/>
</dbReference>
<proteinExistence type="predicted"/>
<dbReference type="InterPro" id="IPR014031">
    <property type="entry name" value="Ketoacyl_synth_C"/>
</dbReference>
<evidence type="ECO:0000256" key="5">
    <source>
        <dbReference type="PROSITE-ProRule" id="PRU01363"/>
    </source>
</evidence>
<dbReference type="InterPro" id="IPR016035">
    <property type="entry name" value="Acyl_Trfase/lysoPLipase"/>
</dbReference>
<dbReference type="InterPro" id="IPR018201">
    <property type="entry name" value="Ketoacyl_synth_AS"/>
</dbReference>
<dbReference type="InterPro" id="IPR020841">
    <property type="entry name" value="PKS_Beta-ketoAc_synthase_dom"/>
</dbReference>